<keyword evidence="4" id="KW-1185">Reference proteome</keyword>
<accession>M2RDH2</accession>
<feature type="chain" id="PRO_5004024739" evidence="2">
    <location>
        <begin position="24"/>
        <end position="370"/>
    </location>
</feature>
<dbReference type="HOGENOM" id="CLU_748028_0_0_1"/>
<sequence length="370" mass="40067">MQTPHLFPLLLQWVLLMIGLIDGQPPTSRALRRLLGSSPACCVTASPSVVQSSSCASPSLGPWLMPSPLKKAKMAKFHIQMFCVTTGVMNSRHRYCTRSVCHVPDTAASHSGWRSLGAVQALEREARGLHQGMMKSYPLTAKLRRTFGMAPATGRRSLGVSYPCLSASKSSEYEVVMCGADAQPTVAHADGEGLTQCRSSGCTPAIAMDSNTTHRMTSEFVCWTDTRSIFFYPGSPISLSSLIASTSAASLAPTSTTMFKPKLTSISRGYQLPPHLLRTFLGVESSAMFGMLFAHKEPAKHTAGFCEKHEFMLYFLAAAHDPSNPIMLVSFGSAAYLTILRPIEREAATCPLTPELEHDSSTVKNEPTES</sequence>
<evidence type="ECO:0000256" key="2">
    <source>
        <dbReference type="SAM" id="SignalP"/>
    </source>
</evidence>
<evidence type="ECO:0000313" key="4">
    <source>
        <dbReference type="Proteomes" id="UP000016930"/>
    </source>
</evidence>
<dbReference type="Proteomes" id="UP000016930">
    <property type="component" value="Unassembled WGS sequence"/>
</dbReference>
<dbReference type="EMBL" id="KB445798">
    <property type="protein sequence ID" value="EMD36477.1"/>
    <property type="molecule type" value="Genomic_DNA"/>
</dbReference>
<keyword evidence="2" id="KW-0732">Signal</keyword>
<gene>
    <name evidence="3" type="ORF">CERSUDRAFT_74436</name>
</gene>
<reference evidence="3 4" key="1">
    <citation type="journal article" date="2012" name="Proc. Natl. Acad. Sci. U.S.A.">
        <title>Comparative genomics of Ceriporiopsis subvermispora and Phanerochaete chrysosporium provide insight into selective ligninolysis.</title>
        <authorList>
            <person name="Fernandez-Fueyo E."/>
            <person name="Ruiz-Duenas F.J."/>
            <person name="Ferreira P."/>
            <person name="Floudas D."/>
            <person name="Hibbett D.S."/>
            <person name="Canessa P."/>
            <person name="Larrondo L.F."/>
            <person name="James T.Y."/>
            <person name="Seelenfreund D."/>
            <person name="Lobos S."/>
            <person name="Polanco R."/>
            <person name="Tello M."/>
            <person name="Honda Y."/>
            <person name="Watanabe T."/>
            <person name="Watanabe T."/>
            <person name="Ryu J.S."/>
            <person name="Kubicek C.P."/>
            <person name="Schmoll M."/>
            <person name="Gaskell J."/>
            <person name="Hammel K.E."/>
            <person name="St John F.J."/>
            <person name="Vanden Wymelenberg A."/>
            <person name="Sabat G."/>
            <person name="Splinter BonDurant S."/>
            <person name="Syed K."/>
            <person name="Yadav J.S."/>
            <person name="Doddapaneni H."/>
            <person name="Subramanian V."/>
            <person name="Lavin J.L."/>
            <person name="Oguiza J.A."/>
            <person name="Perez G."/>
            <person name="Pisabarro A.G."/>
            <person name="Ramirez L."/>
            <person name="Santoyo F."/>
            <person name="Master E."/>
            <person name="Coutinho P.M."/>
            <person name="Henrissat B."/>
            <person name="Lombard V."/>
            <person name="Magnuson J.K."/>
            <person name="Kuees U."/>
            <person name="Hori C."/>
            <person name="Igarashi K."/>
            <person name="Samejima M."/>
            <person name="Held B.W."/>
            <person name="Barry K.W."/>
            <person name="LaButti K.M."/>
            <person name="Lapidus A."/>
            <person name="Lindquist E.A."/>
            <person name="Lucas S.M."/>
            <person name="Riley R."/>
            <person name="Salamov A.A."/>
            <person name="Hoffmeister D."/>
            <person name="Schwenk D."/>
            <person name="Hadar Y."/>
            <person name="Yarden O."/>
            <person name="de Vries R.P."/>
            <person name="Wiebenga A."/>
            <person name="Stenlid J."/>
            <person name="Eastwood D."/>
            <person name="Grigoriev I.V."/>
            <person name="Berka R.M."/>
            <person name="Blanchette R.A."/>
            <person name="Kersten P."/>
            <person name="Martinez A.T."/>
            <person name="Vicuna R."/>
            <person name="Cullen D."/>
        </authorList>
    </citation>
    <scope>NUCLEOTIDE SEQUENCE [LARGE SCALE GENOMIC DNA]</scope>
    <source>
        <strain evidence="3 4">B</strain>
    </source>
</reference>
<evidence type="ECO:0000256" key="1">
    <source>
        <dbReference type="SAM" id="MobiDB-lite"/>
    </source>
</evidence>
<feature type="signal peptide" evidence="2">
    <location>
        <begin position="1"/>
        <end position="23"/>
    </location>
</feature>
<organism evidence="3 4">
    <name type="scientific">Ceriporiopsis subvermispora (strain B)</name>
    <name type="common">White-rot fungus</name>
    <name type="synonym">Gelatoporia subvermispora</name>
    <dbReference type="NCBI Taxonomy" id="914234"/>
    <lineage>
        <taxon>Eukaryota</taxon>
        <taxon>Fungi</taxon>
        <taxon>Dikarya</taxon>
        <taxon>Basidiomycota</taxon>
        <taxon>Agaricomycotina</taxon>
        <taxon>Agaricomycetes</taxon>
        <taxon>Polyporales</taxon>
        <taxon>Gelatoporiaceae</taxon>
        <taxon>Gelatoporia</taxon>
    </lineage>
</organism>
<name>M2RDH2_CERS8</name>
<proteinExistence type="predicted"/>
<dbReference type="AlphaFoldDB" id="M2RDH2"/>
<feature type="region of interest" description="Disordered" evidence="1">
    <location>
        <begin position="351"/>
        <end position="370"/>
    </location>
</feature>
<evidence type="ECO:0000313" key="3">
    <source>
        <dbReference type="EMBL" id="EMD36477.1"/>
    </source>
</evidence>
<protein>
    <submittedName>
        <fullName evidence="3">Uncharacterized protein</fullName>
    </submittedName>
</protein>